<comment type="similarity">
    <text evidence="1 7 9">Belongs to the uracil-DNA glycosylase (UDG) superfamily. UNG family.</text>
</comment>
<dbReference type="FunFam" id="3.40.470.10:FF:000007">
    <property type="entry name" value="Uracil-DNA glycosylase"/>
    <property type="match status" value="1"/>
</dbReference>
<keyword evidence="2 7" id="KW-0227">DNA damage</keyword>
<sequence>MTTANHDGKRPTEQNDKMGSAKKGKVQSSILAHFSKVQKQTGADIISSPIPIQTFDSTKESTSSGNSGGVNDRVNGGVNSTDLDSETLNFTPQSVTLDSTPPLKDTLNSDTSVVSINLTPEEQEFLALEIEQLPAEWIKILHQELTKPYFRRLKEFLLEEQRRHTVFPPSPLIYSWTQCAFSTLKVVIIGQDPYHNFKQAMGLCFSVPRGTAIPPSLLNIYKELAKDVSFVPPAHGDLTSWSQRGVLLLNTALTVRAHEPASHSGRGWEQFTDAVIRAISKERMNVVFILWGNHAQKKASMIDRKRHLVLTGVHPSPLSASRGFFGCQHFSKANEYLQSHGRKPIDWQLPQ</sequence>
<dbReference type="NCBIfam" id="NF003588">
    <property type="entry name" value="PRK05254.1-1"/>
    <property type="match status" value="1"/>
</dbReference>
<proteinExistence type="inferred from homology"/>
<keyword evidence="5 7" id="KW-0234">DNA repair</keyword>
<evidence type="ECO:0000313" key="13">
    <source>
        <dbReference type="Proteomes" id="UP000240830"/>
    </source>
</evidence>
<dbReference type="PANTHER" id="PTHR11264">
    <property type="entry name" value="URACIL-DNA GLYCOSYLASE"/>
    <property type="match status" value="1"/>
</dbReference>
<evidence type="ECO:0000313" key="12">
    <source>
        <dbReference type="EMBL" id="PJF19399.1"/>
    </source>
</evidence>
<dbReference type="Gene3D" id="3.40.470.10">
    <property type="entry name" value="Uracil-DNA glycosylase-like domain"/>
    <property type="match status" value="1"/>
</dbReference>
<dbReference type="EMBL" id="MTSL01000065">
    <property type="protein sequence ID" value="PJF19399.1"/>
    <property type="molecule type" value="Genomic_DNA"/>
</dbReference>
<dbReference type="GO" id="GO:0005634">
    <property type="term" value="C:nucleus"/>
    <property type="evidence" value="ECO:0007669"/>
    <property type="project" value="UniProtKB-SubCell"/>
</dbReference>
<dbReference type="InterPro" id="IPR005122">
    <property type="entry name" value="Uracil-DNA_glycosylase-like"/>
</dbReference>
<feature type="region of interest" description="Disordered" evidence="10">
    <location>
        <begin position="1"/>
        <end position="27"/>
    </location>
</feature>
<reference evidence="12 13" key="1">
    <citation type="submission" date="2016-10" db="EMBL/GenBank/DDBJ databases">
        <title>The genome of Paramicrosporidium saccamoebae is the missing link in understanding Cryptomycota and Microsporidia evolution.</title>
        <authorList>
            <person name="Quandt C.A."/>
            <person name="Beaudet D."/>
            <person name="Corsaro D."/>
            <person name="Michel R."/>
            <person name="Corradi N."/>
            <person name="James T."/>
        </authorList>
    </citation>
    <scope>NUCLEOTIDE SEQUENCE [LARGE SCALE GENOMIC DNA]</scope>
    <source>
        <strain evidence="12 13">KSL3</strain>
    </source>
</reference>
<evidence type="ECO:0000256" key="2">
    <source>
        <dbReference type="ARBA" id="ARBA00022763"/>
    </source>
</evidence>
<evidence type="ECO:0000256" key="10">
    <source>
        <dbReference type="SAM" id="MobiDB-lite"/>
    </source>
</evidence>
<evidence type="ECO:0000256" key="7">
    <source>
        <dbReference type="HAMAP-Rule" id="MF_03166"/>
    </source>
</evidence>
<keyword evidence="4 7" id="KW-0496">Mitochondrion</keyword>
<comment type="caution">
    <text evidence="12">The sequence shown here is derived from an EMBL/GenBank/DDBJ whole genome shotgun (WGS) entry which is preliminary data.</text>
</comment>
<feature type="domain" description="Uracil-DNA glycosylase-like" evidence="11">
    <location>
        <begin position="177"/>
        <end position="337"/>
    </location>
</feature>
<organism evidence="12 13">
    <name type="scientific">Paramicrosporidium saccamoebae</name>
    <dbReference type="NCBI Taxonomy" id="1246581"/>
    <lineage>
        <taxon>Eukaryota</taxon>
        <taxon>Fungi</taxon>
        <taxon>Fungi incertae sedis</taxon>
        <taxon>Cryptomycota</taxon>
        <taxon>Cryptomycota incertae sedis</taxon>
        <taxon>Paramicrosporidium</taxon>
    </lineage>
</organism>
<dbReference type="STRING" id="1246581.A0A2H9TNV1"/>
<comment type="catalytic activity">
    <reaction evidence="7 9">
        <text>Hydrolyzes single-stranded DNA or mismatched double-stranded DNA and polynucleotides, releasing free uracil.</text>
        <dbReference type="EC" id="3.2.2.27"/>
    </reaction>
</comment>
<dbReference type="EC" id="3.2.2.27" evidence="7 9"/>
<dbReference type="GO" id="GO:0004844">
    <property type="term" value="F:uracil DNA N-glycosylase activity"/>
    <property type="evidence" value="ECO:0007669"/>
    <property type="project" value="UniProtKB-UniRule"/>
</dbReference>
<keyword evidence="13" id="KW-1185">Reference proteome</keyword>
<evidence type="ECO:0000259" key="11">
    <source>
        <dbReference type="SMART" id="SM00986"/>
    </source>
</evidence>
<dbReference type="SUPFAM" id="SSF52141">
    <property type="entry name" value="Uracil-DNA glycosylase-like"/>
    <property type="match status" value="1"/>
</dbReference>
<gene>
    <name evidence="7" type="primary">UNG1</name>
    <name evidence="12" type="ORF">PSACC_00836</name>
</gene>
<dbReference type="GO" id="GO:0005739">
    <property type="term" value="C:mitochondrion"/>
    <property type="evidence" value="ECO:0007669"/>
    <property type="project" value="UniProtKB-SubCell"/>
</dbReference>
<feature type="compositionally biased region" description="Low complexity" evidence="10">
    <location>
        <begin position="63"/>
        <end position="80"/>
    </location>
</feature>
<keyword evidence="6 7" id="KW-0539">Nucleus</keyword>
<dbReference type="SMART" id="SM00986">
    <property type="entry name" value="UDG"/>
    <property type="match status" value="1"/>
</dbReference>
<evidence type="ECO:0000256" key="9">
    <source>
        <dbReference type="RuleBase" id="RU003780"/>
    </source>
</evidence>
<evidence type="ECO:0000256" key="6">
    <source>
        <dbReference type="ARBA" id="ARBA00023242"/>
    </source>
</evidence>
<accession>A0A2H9TNV1</accession>
<feature type="region of interest" description="Disordered" evidence="10">
    <location>
        <begin position="55"/>
        <end position="86"/>
    </location>
</feature>
<evidence type="ECO:0000256" key="3">
    <source>
        <dbReference type="ARBA" id="ARBA00022801"/>
    </source>
</evidence>
<dbReference type="NCBIfam" id="NF003589">
    <property type="entry name" value="PRK05254.1-2"/>
    <property type="match status" value="1"/>
</dbReference>
<dbReference type="InterPro" id="IPR036895">
    <property type="entry name" value="Uracil-DNA_glycosylase-like_sf"/>
</dbReference>
<dbReference type="AlphaFoldDB" id="A0A2H9TNV1"/>
<feature type="compositionally biased region" description="Basic and acidic residues" evidence="10">
    <location>
        <begin position="1"/>
        <end position="16"/>
    </location>
</feature>
<dbReference type="SMART" id="SM00987">
    <property type="entry name" value="UreE_C"/>
    <property type="match status" value="1"/>
</dbReference>
<dbReference type="Proteomes" id="UP000240830">
    <property type="component" value="Unassembled WGS sequence"/>
</dbReference>
<dbReference type="CDD" id="cd10027">
    <property type="entry name" value="UDG-F1-like"/>
    <property type="match status" value="1"/>
</dbReference>
<dbReference type="GO" id="GO:0097510">
    <property type="term" value="P:base-excision repair, AP site formation via deaminated base removal"/>
    <property type="evidence" value="ECO:0007669"/>
    <property type="project" value="TreeGrafter"/>
</dbReference>
<dbReference type="HAMAP" id="MF_00148">
    <property type="entry name" value="UDG"/>
    <property type="match status" value="1"/>
</dbReference>
<evidence type="ECO:0000256" key="1">
    <source>
        <dbReference type="ARBA" id="ARBA00008184"/>
    </source>
</evidence>
<dbReference type="PANTHER" id="PTHR11264:SF0">
    <property type="entry name" value="URACIL-DNA GLYCOSYLASE"/>
    <property type="match status" value="1"/>
</dbReference>
<dbReference type="OrthoDB" id="10031947at2759"/>
<comment type="function">
    <text evidence="7 9">Excises uracil residues from the DNA which can arise as a result of misincorporation of dUMP residues by DNA polymerase or due to deamination of cytosine.</text>
</comment>
<dbReference type="InterPro" id="IPR002043">
    <property type="entry name" value="UDG_fam1"/>
</dbReference>
<name>A0A2H9TNV1_9FUNG</name>
<dbReference type="NCBIfam" id="NF003591">
    <property type="entry name" value="PRK05254.1-4"/>
    <property type="match status" value="1"/>
</dbReference>
<dbReference type="NCBIfam" id="NF003592">
    <property type="entry name" value="PRK05254.1-5"/>
    <property type="match status" value="1"/>
</dbReference>
<keyword evidence="3 7" id="KW-0378">Hydrolase</keyword>
<feature type="active site" description="Proton acceptor" evidence="7 8">
    <location>
        <position position="192"/>
    </location>
</feature>
<comment type="subcellular location">
    <subcellularLocation>
        <location evidence="7">Mitochondrion</location>
    </subcellularLocation>
    <subcellularLocation>
        <location evidence="7">Nucleus</location>
    </subcellularLocation>
</comment>
<evidence type="ECO:0000256" key="5">
    <source>
        <dbReference type="ARBA" id="ARBA00023204"/>
    </source>
</evidence>
<evidence type="ECO:0000256" key="4">
    <source>
        <dbReference type="ARBA" id="ARBA00023128"/>
    </source>
</evidence>
<dbReference type="Pfam" id="PF03167">
    <property type="entry name" value="UDG"/>
    <property type="match status" value="1"/>
</dbReference>
<dbReference type="PROSITE" id="PS00130">
    <property type="entry name" value="U_DNA_GLYCOSYLASE"/>
    <property type="match status" value="1"/>
</dbReference>
<dbReference type="NCBIfam" id="TIGR00628">
    <property type="entry name" value="ung"/>
    <property type="match status" value="1"/>
</dbReference>
<dbReference type="InterPro" id="IPR018085">
    <property type="entry name" value="Ura-DNA_Glyclase_AS"/>
</dbReference>
<protein>
    <recommendedName>
        <fullName evidence="7 9">Uracil-DNA glycosylase</fullName>
        <shortName evidence="7">UDG</shortName>
        <ecNumber evidence="7 9">3.2.2.27</ecNumber>
    </recommendedName>
</protein>
<evidence type="ECO:0000256" key="8">
    <source>
        <dbReference type="PROSITE-ProRule" id="PRU10072"/>
    </source>
</evidence>